<dbReference type="EMBL" id="DWWA01000038">
    <property type="protein sequence ID" value="HJC72707.1"/>
    <property type="molecule type" value="Genomic_DNA"/>
</dbReference>
<dbReference type="InterPro" id="IPR012338">
    <property type="entry name" value="Beta-lactam/transpept-like"/>
</dbReference>
<dbReference type="InterPro" id="IPR001466">
    <property type="entry name" value="Beta-lactam-related"/>
</dbReference>
<dbReference type="InterPro" id="IPR050789">
    <property type="entry name" value="Diverse_Enzym_Activities"/>
</dbReference>
<evidence type="ECO:0000313" key="3">
    <source>
        <dbReference type="Proteomes" id="UP000823918"/>
    </source>
</evidence>
<gene>
    <name evidence="2" type="ORF">H9698_07950</name>
</gene>
<dbReference type="SUPFAM" id="SSF56601">
    <property type="entry name" value="beta-lactamase/transpeptidase-like"/>
    <property type="match status" value="1"/>
</dbReference>
<evidence type="ECO:0000313" key="2">
    <source>
        <dbReference type="EMBL" id="HJC72707.1"/>
    </source>
</evidence>
<name>A0A9D2Q770_9FIRM</name>
<organism evidence="2 3">
    <name type="scientific">Candidatus Ruthenibacterium merdavium</name>
    <dbReference type="NCBI Taxonomy" id="2838752"/>
    <lineage>
        <taxon>Bacteria</taxon>
        <taxon>Bacillati</taxon>
        <taxon>Bacillota</taxon>
        <taxon>Clostridia</taxon>
        <taxon>Eubacteriales</taxon>
        <taxon>Oscillospiraceae</taxon>
        <taxon>Ruthenibacterium</taxon>
    </lineage>
</organism>
<dbReference type="PANTHER" id="PTHR43283">
    <property type="entry name" value="BETA-LACTAMASE-RELATED"/>
    <property type="match status" value="1"/>
</dbReference>
<protein>
    <submittedName>
        <fullName evidence="2">Beta-lactamase family protein</fullName>
    </submittedName>
</protein>
<sequence>MELKSNLRILSYTKKLLQGETEHLLPFPVQVQKPVFQGRMPQRLARISPQEAQVDTKILSQFLKELQQNREGFAHNLLCATPSGVFCEASWEPYTLKQWHVTHSLCKSFTGTAIGMLADEGLLDFQELVCDIFPEKCSFLTSRKMRSVTVHHLLSMTSGVNFKEMGAVCSSDWLKSFLESDFLFEPGSKFDYNSMNTYVLSAIVKHKSGFGLVEYLKPRLFDPLGFGEVAWETCPSGIEKGGWGMYVFAEDAAKLGLLYLQEGLWHTPKGTKRILSKDWVCTAIKPQAMSTQEEEYGYQLWPDTAHSMTVFNGMFGQYVFMAADLNLVVVLQSGAQNLFTRSESYHTVTRFFDALRKAPRTAGTSNAAPAPYRTHFLAPPYSEQQKKKPRTLREKIWHTFFSSTPATVDTACTLLEGRHFTFERNQAELLPRIIAVMNDFYSGGVQSISFSRQAETLVLSWVENGVVEKIPLGFERPLPFVLDAGGNRFEAACFAQLCSDEDDRAVLKMHIYLTESSSCRQLKLFLPFDERDDVLLCFYETPGLVPMMLSLAQLAGLGHQTDALFRDMDYLRYRLERFSSPVVHGKLEPKRRKNSRQS</sequence>
<accession>A0A9D2Q770</accession>
<proteinExistence type="predicted"/>
<dbReference type="Pfam" id="PF00144">
    <property type="entry name" value="Beta-lactamase"/>
    <property type="match status" value="1"/>
</dbReference>
<dbReference type="Proteomes" id="UP000823918">
    <property type="component" value="Unassembled WGS sequence"/>
</dbReference>
<reference evidence="2" key="2">
    <citation type="submission" date="2021-04" db="EMBL/GenBank/DDBJ databases">
        <authorList>
            <person name="Gilroy R."/>
        </authorList>
    </citation>
    <scope>NUCLEOTIDE SEQUENCE</scope>
    <source>
        <strain evidence="2">5933</strain>
    </source>
</reference>
<comment type="caution">
    <text evidence="2">The sequence shown here is derived from an EMBL/GenBank/DDBJ whole genome shotgun (WGS) entry which is preliminary data.</text>
</comment>
<dbReference type="AlphaFoldDB" id="A0A9D2Q770"/>
<reference evidence="2" key="1">
    <citation type="journal article" date="2021" name="PeerJ">
        <title>Extensive microbial diversity within the chicken gut microbiome revealed by metagenomics and culture.</title>
        <authorList>
            <person name="Gilroy R."/>
            <person name="Ravi A."/>
            <person name="Getino M."/>
            <person name="Pursley I."/>
            <person name="Horton D.L."/>
            <person name="Alikhan N.F."/>
            <person name="Baker D."/>
            <person name="Gharbi K."/>
            <person name="Hall N."/>
            <person name="Watson M."/>
            <person name="Adriaenssens E.M."/>
            <person name="Foster-Nyarko E."/>
            <person name="Jarju S."/>
            <person name="Secka A."/>
            <person name="Antonio M."/>
            <person name="Oren A."/>
            <person name="Chaudhuri R.R."/>
            <person name="La Ragione R."/>
            <person name="Hildebrand F."/>
            <person name="Pallen M.J."/>
        </authorList>
    </citation>
    <scope>NUCLEOTIDE SEQUENCE</scope>
    <source>
        <strain evidence="2">5933</strain>
    </source>
</reference>
<evidence type="ECO:0000259" key="1">
    <source>
        <dbReference type="Pfam" id="PF00144"/>
    </source>
</evidence>
<dbReference type="PANTHER" id="PTHR43283:SF7">
    <property type="entry name" value="BETA-LACTAMASE-RELATED DOMAIN-CONTAINING PROTEIN"/>
    <property type="match status" value="1"/>
</dbReference>
<dbReference type="Gene3D" id="3.40.710.10">
    <property type="entry name" value="DD-peptidase/beta-lactamase superfamily"/>
    <property type="match status" value="1"/>
</dbReference>
<feature type="domain" description="Beta-lactamase-related" evidence="1">
    <location>
        <begin position="90"/>
        <end position="332"/>
    </location>
</feature>